<keyword evidence="2" id="KW-0393">Immunoglobulin domain</keyword>
<dbReference type="PRINTS" id="PR00014">
    <property type="entry name" value="FNTYPEIII"/>
</dbReference>
<dbReference type="FunCoup" id="A0A2J7PTD2">
    <property type="interactions" value="4"/>
</dbReference>
<evidence type="ECO:0000313" key="7">
    <source>
        <dbReference type="Proteomes" id="UP000235965"/>
    </source>
</evidence>
<dbReference type="SUPFAM" id="SSF49265">
    <property type="entry name" value="Fibronectin type III"/>
    <property type="match status" value="1"/>
</dbReference>
<accession>A0A2J7PTD2</accession>
<dbReference type="Gene3D" id="2.60.40.10">
    <property type="entry name" value="Immunoglobulins"/>
    <property type="match status" value="4"/>
</dbReference>
<feature type="region of interest" description="Disordered" evidence="3">
    <location>
        <begin position="499"/>
        <end position="608"/>
    </location>
</feature>
<feature type="region of interest" description="Disordered" evidence="3">
    <location>
        <begin position="419"/>
        <end position="478"/>
    </location>
</feature>
<dbReference type="PROSITE" id="PS50853">
    <property type="entry name" value="FN3"/>
    <property type="match status" value="2"/>
</dbReference>
<dbReference type="FunFam" id="2.60.40.10:FF:000612">
    <property type="entry name" value="palladin isoform X1"/>
    <property type="match status" value="1"/>
</dbReference>
<evidence type="ECO:0000313" key="6">
    <source>
        <dbReference type="EMBL" id="PNF19586.1"/>
    </source>
</evidence>
<feature type="region of interest" description="Disordered" evidence="3">
    <location>
        <begin position="1197"/>
        <end position="1242"/>
    </location>
</feature>
<feature type="domain" description="Fibronectin type-III" evidence="5">
    <location>
        <begin position="30"/>
        <end position="130"/>
    </location>
</feature>
<feature type="compositionally biased region" description="Basic and acidic residues" evidence="3">
    <location>
        <begin position="573"/>
        <end position="584"/>
    </location>
</feature>
<feature type="compositionally biased region" description="Basic and acidic residues" evidence="3">
    <location>
        <begin position="775"/>
        <end position="784"/>
    </location>
</feature>
<feature type="compositionally biased region" description="Basic and acidic residues" evidence="3">
    <location>
        <begin position="446"/>
        <end position="478"/>
    </location>
</feature>
<feature type="region of interest" description="Disordered" evidence="3">
    <location>
        <begin position="749"/>
        <end position="787"/>
    </location>
</feature>
<feature type="domain" description="Ig-like" evidence="4">
    <location>
        <begin position="138"/>
        <end position="226"/>
    </location>
</feature>
<dbReference type="InterPro" id="IPR036116">
    <property type="entry name" value="FN3_sf"/>
</dbReference>
<evidence type="ECO:0000259" key="4">
    <source>
        <dbReference type="PROSITE" id="PS50835"/>
    </source>
</evidence>
<feature type="compositionally biased region" description="Polar residues" evidence="3">
    <location>
        <begin position="586"/>
        <end position="599"/>
    </location>
</feature>
<evidence type="ECO:0008006" key="8">
    <source>
        <dbReference type="Google" id="ProtNLM"/>
    </source>
</evidence>
<organism evidence="6 7">
    <name type="scientific">Cryptotermes secundus</name>
    <dbReference type="NCBI Taxonomy" id="105785"/>
    <lineage>
        <taxon>Eukaryota</taxon>
        <taxon>Metazoa</taxon>
        <taxon>Ecdysozoa</taxon>
        <taxon>Arthropoda</taxon>
        <taxon>Hexapoda</taxon>
        <taxon>Insecta</taxon>
        <taxon>Pterygota</taxon>
        <taxon>Neoptera</taxon>
        <taxon>Polyneoptera</taxon>
        <taxon>Dictyoptera</taxon>
        <taxon>Blattodea</taxon>
        <taxon>Blattoidea</taxon>
        <taxon>Termitoidae</taxon>
        <taxon>Kalotermitidae</taxon>
        <taxon>Cryptotermitinae</taxon>
        <taxon>Cryptotermes</taxon>
    </lineage>
</organism>
<dbReference type="GO" id="GO:0045214">
    <property type="term" value="P:sarcomere organization"/>
    <property type="evidence" value="ECO:0007669"/>
    <property type="project" value="TreeGrafter"/>
</dbReference>
<dbReference type="GO" id="GO:0031430">
    <property type="term" value="C:M band"/>
    <property type="evidence" value="ECO:0007669"/>
    <property type="project" value="TreeGrafter"/>
</dbReference>
<dbReference type="PROSITE" id="PS50835">
    <property type="entry name" value="IG_LIKE"/>
    <property type="match status" value="2"/>
</dbReference>
<feature type="compositionally biased region" description="Acidic residues" evidence="3">
    <location>
        <begin position="842"/>
        <end position="891"/>
    </location>
</feature>
<keyword evidence="1" id="KW-0677">Repeat</keyword>
<dbReference type="FunFam" id="2.60.40.10:FF:000031">
    <property type="entry name" value="Myosin-binding protein C, slow type"/>
    <property type="match status" value="1"/>
</dbReference>
<evidence type="ECO:0000256" key="1">
    <source>
        <dbReference type="ARBA" id="ARBA00022737"/>
    </source>
</evidence>
<feature type="compositionally biased region" description="Basic and acidic residues" evidence="3">
    <location>
        <begin position="1375"/>
        <end position="1391"/>
    </location>
</feature>
<dbReference type="Proteomes" id="UP000235965">
    <property type="component" value="Unassembled WGS sequence"/>
</dbReference>
<dbReference type="CDD" id="cd00063">
    <property type="entry name" value="FN3"/>
    <property type="match status" value="2"/>
</dbReference>
<dbReference type="InterPro" id="IPR013783">
    <property type="entry name" value="Ig-like_fold"/>
</dbReference>
<feature type="domain" description="Ig-like" evidence="4">
    <location>
        <begin position="231"/>
        <end position="324"/>
    </location>
</feature>
<dbReference type="Pfam" id="PF07679">
    <property type="entry name" value="I-set"/>
    <property type="match status" value="2"/>
</dbReference>
<evidence type="ECO:0000256" key="3">
    <source>
        <dbReference type="SAM" id="MobiDB-lite"/>
    </source>
</evidence>
<dbReference type="OrthoDB" id="6107607at2759"/>
<feature type="compositionally biased region" description="Polar residues" evidence="3">
    <location>
        <begin position="1147"/>
        <end position="1165"/>
    </location>
</feature>
<feature type="compositionally biased region" description="Basic and acidic residues" evidence="3">
    <location>
        <begin position="499"/>
        <end position="539"/>
    </location>
</feature>
<keyword evidence="7" id="KW-1185">Reference proteome</keyword>
<dbReference type="SMART" id="SM00408">
    <property type="entry name" value="IGc2"/>
    <property type="match status" value="2"/>
</dbReference>
<dbReference type="SMART" id="SM00060">
    <property type="entry name" value="FN3"/>
    <property type="match status" value="2"/>
</dbReference>
<dbReference type="FunFam" id="2.60.40.10:FF:001806">
    <property type="entry name" value="Blast:Twitchin"/>
    <property type="match status" value="1"/>
</dbReference>
<protein>
    <recommendedName>
        <fullName evidence="8">Titin</fullName>
    </recommendedName>
</protein>
<dbReference type="SUPFAM" id="SSF48726">
    <property type="entry name" value="Immunoglobulin"/>
    <property type="match status" value="2"/>
</dbReference>
<name>A0A2J7PTD2_9NEOP</name>
<dbReference type="InterPro" id="IPR003599">
    <property type="entry name" value="Ig_sub"/>
</dbReference>
<dbReference type="InterPro" id="IPR036179">
    <property type="entry name" value="Ig-like_dom_sf"/>
</dbReference>
<dbReference type="InParanoid" id="A0A2J7PTD2"/>
<feature type="region of interest" description="Disordered" evidence="3">
    <location>
        <begin position="971"/>
        <end position="1017"/>
    </location>
</feature>
<reference evidence="6 7" key="1">
    <citation type="submission" date="2017-12" db="EMBL/GenBank/DDBJ databases">
        <title>Hemimetabolous genomes reveal molecular basis of termite eusociality.</title>
        <authorList>
            <person name="Harrison M.C."/>
            <person name="Jongepier E."/>
            <person name="Robertson H.M."/>
            <person name="Arning N."/>
            <person name="Bitard-Feildel T."/>
            <person name="Chao H."/>
            <person name="Childers C.P."/>
            <person name="Dinh H."/>
            <person name="Doddapaneni H."/>
            <person name="Dugan S."/>
            <person name="Gowin J."/>
            <person name="Greiner C."/>
            <person name="Han Y."/>
            <person name="Hu H."/>
            <person name="Hughes D.S.T."/>
            <person name="Huylmans A.-K."/>
            <person name="Kemena C."/>
            <person name="Kremer L.P.M."/>
            <person name="Lee S.L."/>
            <person name="Lopez-Ezquerra A."/>
            <person name="Mallet L."/>
            <person name="Monroy-Kuhn J.M."/>
            <person name="Moser A."/>
            <person name="Murali S.C."/>
            <person name="Muzny D.M."/>
            <person name="Otani S."/>
            <person name="Piulachs M.-D."/>
            <person name="Poelchau M."/>
            <person name="Qu J."/>
            <person name="Schaub F."/>
            <person name="Wada-Katsumata A."/>
            <person name="Worley K.C."/>
            <person name="Xie Q."/>
            <person name="Ylla G."/>
            <person name="Poulsen M."/>
            <person name="Gibbs R.A."/>
            <person name="Schal C."/>
            <person name="Richards S."/>
            <person name="Belles X."/>
            <person name="Korb J."/>
            <person name="Bornberg-Bauer E."/>
        </authorList>
    </citation>
    <scope>NUCLEOTIDE SEQUENCE [LARGE SCALE GENOMIC DNA]</scope>
    <source>
        <tissue evidence="6">Whole body</tissue>
    </source>
</reference>
<dbReference type="PANTHER" id="PTHR13817">
    <property type="entry name" value="TITIN"/>
    <property type="match status" value="1"/>
</dbReference>
<dbReference type="InterPro" id="IPR003598">
    <property type="entry name" value="Ig_sub2"/>
</dbReference>
<dbReference type="SMART" id="SM00409">
    <property type="entry name" value="IG"/>
    <property type="match status" value="2"/>
</dbReference>
<dbReference type="EMBL" id="NEVH01021588">
    <property type="protein sequence ID" value="PNF19586.1"/>
    <property type="molecule type" value="Genomic_DNA"/>
</dbReference>
<dbReference type="InterPro" id="IPR013098">
    <property type="entry name" value="Ig_I-set"/>
</dbReference>
<evidence type="ECO:0000259" key="5">
    <source>
        <dbReference type="PROSITE" id="PS50853"/>
    </source>
</evidence>
<dbReference type="InterPro" id="IPR050964">
    <property type="entry name" value="Striated_Muscle_Regulatory"/>
</dbReference>
<comment type="caution">
    <text evidence="6">The sequence shown here is derived from an EMBL/GenBank/DDBJ whole genome shotgun (WGS) entry which is preliminary data.</text>
</comment>
<feature type="region of interest" description="Disordered" evidence="3">
    <location>
        <begin position="1144"/>
        <end position="1171"/>
    </location>
</feature>
<dbReference type="PANTHER" id="PTHR13817:SF167">
    <property type="entry name" value="MYOMESIN AND MYOSIN BINDING PROTEIN"/>
    <property type="match status" value="1"/>
</dbReference>
<feature type="compositionally biased region" description="Basic and acidic residues" evidence="3">
    <location>
        <begin position="971"/>
        <end position="989"/>
    </location>
</feature>
<sequence length="1504" mass="170824">MGNAPAKGPQQKNKAQKKYVHWDQAVPPWPPGKPHLVPGSPNTQPNVVTIRWDPPPDDGGAPITGYVVEHRKAGTPNWIRATTDLVLQPELELSGLEPGWRYQFRVTAENAADLLSDPGELSQPLTVARAYRPATMAPQFSLELRDTVTLENEKAQFIVHFHGIPTPKIAWYKDSFEIFSSRRMRVIVENDMSSLIIHQTAFSDEGEYKCAATNRAGHIITKAKLRLEAPPRIRIPRQYEDGLIFEKDEVIRLKVSVAGRPLPRATWYHNGEPIPFGGRYEVSNTDRSSGLRISEARRADRGEYQVRASSRLGEHVVSFLVTVTDRPLPPGRAVVVSVAGRSVTLSWSEPDDDGGCKIGNYIVEYYRLGWNVWLKAATCRHLTTTLADLIEGSEYKFRVKAENPYGVSDPSLESEAVFVPDPKRGLLEPPARGIGNRTDIPLPDQPDNKQREHKRSKDSLVGKDKETQEINKSKENEEKIVVSDKEAVDRKKLKSELTERIEERRSVNQHEIPDVTRRKNRESEIPEAVRRQRETSRDELELENIWTPRPRSWEAPTESEKGLKASLQFSVARRRESSGEHDSGVSEGSFNDGKQNFTSPLLPREDDSLLHGSSELMLVLLPETRDMRSEKDAERNTNFAIFGDSSIPPPLSLSAPEIGGGEPWVTSPLRNAVSSTELLHEQAMARFYQAVAAEEAEKARQRKEVTNEKSAEPSISWKVAVEFSRKVQEHPPIQELTWHQRKQRTVQDRRASLEAASHTTRSLPQPEFDMKSTLSRKEPAKITTEEEEDTVFEAIRIKTATEVAESKYHSTLGHREEERIKTKAREKGEEIQERDWKVKFQEEDEGDVEEEELGEELYEDEELEEEESLEEESSEFDEEEELYKSMEEEEEIYHPSSLGTRHIERFAEQEDDTYHPRDMVPYASSVEVPLARASEWQHTAWSTDDATTALKSILKHNSKFQEDLEDTRHELSIRELERSPPKSFRESLPKDLVPSSISERHSHWPSSPFEPRSPELPQPVEQQVYNAEEFRVQDDIRSIPSKSAPFLQQIASSTIESRISPTRPNTHIAAPIIFATERTIHTGTPAALSAEASKNKLMLISKSSNEEDTEASRAVADYYGDIIRDHARPKKTIRQYLNTAEMKAAASMSQNQGENLPTPTPQVSRTPEAEPELEFSLEEQVVTAEQSSYNKFTAQVTAEKGAPDRHTAPVTAEKSARNRYTAPVTAKQSTHDRYTAPVTSEQSSYNKFTAPVTAEQSTHDKYTAPVIAEQSTHDRYTAPVTAEKSTHDRYTAPVTAEKHARDRYTAPVTAEKNTYDTYTAPTTTKKSASDRYTGPVTAEQNLYGGYASPITAEQREYDRCITPVQQPPTRCRKSRTPDLVRSRQSSKDRSRVPSTERFPAELPRRFPGFEHRFFPERHGPEEPENSRAVFPKQDEQLQVAKRKWRSVVGYLADFAMFLVACWLYAFKDERLAIPVLVLMVYRQLQKAIQRRLPKLPSLPWKRSS</sequence>
<dbReference type="Pfam" id="PF00041">
    <property type="entry name" value="fn3"/>
    <property type="match status" value="2"/>
</dbReference>
<feature type="region of interest" description="Disordered" evidence="3">
    <location>
        <begin position="1364"/>
        <end position="1397"/>
    </location>
</feature>
<dbReference type="InterPro" id="IPR003961">
    <property type="entry name" value="FN3_dom"/>
</dbReference>
<feature type="domain" description="Fibronectin type-III" evidence="5">
    <location>
        <begin position="329"/>
        <end position="422"/>
    </location>
</feature>
<proteinExistence type="predicted"/>
<dbReference type="InterPro" id="IPR007110">
    <property type="entry name" value="Ig-like_dom"/>
</dbReference>
<feature type="region of interest" description="Disordered" evidence="3">
    <location>
        <begin position="839"/>
        <end position="900"/>
    </location>
</feature>
<gene>
    <name evidence="6" type="ORF">B7P43_G17254</name>
</gene>
<dbReference type="STRING" id="105785.A0A2J7PTD2"/>
<evidence type="ECO:0000256" key="2">
    <source>
        <dbReference type="ARBA" id="ARBA00023319"/>
    </source>
</evidence>
<feature type="region of interest" description="Disordered" evidence="3">
    <location>
        <begin position="1"/>
        <end position="42"/>
    </location>
</feature>